<dbReference type="PROSITE" id="PS50175">
    <property type="entry name" value="ASP_PROT_RETROV"/>
    <property type="match status" value="1"/>
</dbReference>
<evidence type="ECO:0000256" key="4">
    <source>
        <dbReference type="ARBA" id="ARBA00022759"/>
    </source>
</evidence>
<evidence type="ECO:0000256" key="5">
    <source>
        <dbReference type="ARBA" id="ARBA00022801"/>
    </source>
</evidence>
<dbReference type="Gene3D" id="2.40.70.10">
    <property type="entry name" value="Acid Proteases"/>
    <property type="match status" value="1"/>
</dbReference>
<reference evidence="7" key="1">
    <citation type="submission" date="2023-03" db="EMBL/GenBank/DDBJ databases">
        <authorList>
            <person name="Steffen K."/>
            <person name="Cardenas P."/>
        </authorList>
    </citation>
    <scope>NUCLEOTIDE SEQUENCE</scope>
</reference>
<evidence type="ECO:0000313" key="8">
    <source>
        <dbReference type="Proteomes" id="UP001174909"/>
    </source>
</evidence>
<keyword evidence="3" id="KW-0540">Nuclease</keyword>
<dbReference type="CDD" id="cd01647">
    <property type="entry name" value="RT_LTR"/>
    <property type="match status" value="1"/>
</dbReference>
<dbReference type="EMBL" id="CASHTH010002218">
    <property type="protein sequence ID" value="CAI8026527.1"/>
    <property type="molecule type" value="Genomic_DNA"/>
</dbReference>
<evidence type="ECO:0000259" key="6">
    <source>
        <dbReference type="PROSITE" id="PS50175"/>
    </source>
</evidence>
<evidence type="ECO:0000256" key="1">
    <source>
        <dbReference type="ARBA" id="ARBA00022679"/>
    </source>
</evidence>
<dbReference type="Gene3D" id="3.10.10.10">
    <property type="entry name" value="HIV Type 1 Reverse Transcriptase, subunit A, domain 1"/>
    <property type="match status" value="1"/>
</dbReference>
<gene>
    <name evidence="7" type="ORF">GBAR_LOCUS15234</name>
</gene>
<dbReference type="InterPro" id="IPR021109">
    <property type="entry name" value="Peptidase_aspartic_dom_sf"/>
</dbReference>
<dbReference type="PANTHER" id="PTHR37984:SF5">
    <property type="entry name" value="PROTEIN NYNRIN-LIKE"/>
    <property type="match status" value="1"/>
</dbReference>
<dbReference type="Proteomes" id="UP001174909">
    <property type="component" value="Unassembled WGS sequence"/>
</dbReference>
<keyword evidence="1" id="KW-0808">Transferase</keyword>
<evidence type="ECO:0000256" key="2">
    <source>
        <dbReference type="ARBA" id="ARBA00022695"/>
    </source>
</evidence>
<dbReference type="PANTHER" id="PTHR37984">
    <property type="entry name" value="PROTEIN CBG26694"/>
    <property type="match status" value="1"/>
</dbReference>
<comment type="caution">
    <text evidence="7">The sequence shown here is derived from an EMBL/GenBank/DDBJ whole genome shotgun (WGS) entry which is preliminary data.</text>
</comment>
<organism evidence="7 8">
    <name type="scientific">Geodia barretti</name>
    <name type="common">Barrett's horny sponge</name>
    <dbReference type="NCBI Taxonomy" id="519541"/>
    <lineage>
        <taxon>Eukaryota</taxon>
        <taxon>Metazoa</taxon>
        <taxon>Porifera</taxon>
        <taxon>Demospongiae</taxon>
        <taxon>Heteroscleromorpha</taxon>
        <taxon>Tetractinellida</taxon>
        <taxon>Astrophorina</taxon>
        <taxon>Geodiidae</taxon>
        <taxon>Geodia</taxon>
    </lineage>
</organism>
<name>A0AA35SCD0_GEOBA</name>
<dbReference type="GO" id="GO:0006508">
    <property type="term" value="P:proteolysis"/>
    <property type="evidence" value="ECO:0007669"/>
    <property type="project" value="InterPro"/>
</dbReference>
<dbReference type="SUPFAM" id="SSF50630">
    <property type="entry name" value="Acid proteases"/>
    <property type="match status" value="1"/>
</dbReference>
<proteinExistence type="predicted"/>
<protein>
    <submittedName>
        <fullName evidence="7">Uncharacterized protein K02A2.6</fullName>
    </submittedName>
</protein>
<dbReference type="GO" id="GO:0004519">
    <property type="term" value="F:endonuclease activity"/>
    <property type="evidence" value="ECO:0007669"/>
    <property type="project" value="UniProtKB-KW"/>
</dbReference>
<dbReference type="InterPro" id="IPR050951">
    <property type="entry name" value="Retrovirus_Pol_polyprotein"/>
</dbReference>
<dbReference type="InterPro" id="IPR001995">
    <property type="entry name" value="Peptidase_A2_cat"/>
</dbReference>
<sequence length="478" mass="53964">MLRDRLVCGTNNKAIQRRLLVKADLTFADAMDMALAAEVAERDSLRLTGAFADKNRATPVQTPPAPQTPVYRMDQRKQRYSAPKPSPCPPGNTSCYRCGGNHNPNTCPCKEFVCHFCKKKGHLAKVCRKREKSTPEQAHSVNDQQIVPQDFPEEYLMHHVSAGPTRPYHVYVTLNGSPVRMEIDTGASVSVVGEGIFKAIQRGEQPLELQKTSIRLRTYTGGEIPVRGSVRVPVEHNGQNQSLPLIVTEGEGPSFIGRDWLSTLRLDWQVILTVEQNLSLKQVLDKHSSVFKEGLGKLRDVEAKIYIAQNERPRFRKPYQVSFALRQKVEEELERLQALDVIQPVQFSDWAAPIVPIMKSDGRVRICGDYEVTVNQAAKLEKYPLPHIEELFASLAGGKLFTTLDLSHAYLQVPLDKHSRHFVTVNTHKGLFEYKRLPFGVAIDISARHGEPTSRNSRSLCIHRRYPHNWFIRVGTPP</sequence>
<evidence type="ECO:0000313" key="7">
    <source>
        <dbReference type="EMBL" id="CAI8026527.1"/>
    </source>
</evidence>
<dbReference type="AlphaFoldDB" id="A0AA35SCD0"/>
<keyword evidence="8" id="KW-1185">Reference proteome</keyword>
<dbReference type="SUPFAM" id="SSF56672">
    <property type="entry name" value="DNA/RNA polymerases"/>
    <property type="match status" value="1"/>
</dbReference>
<keyword evidence="5" id="KW-0378">Hydrolase</keyword>
<accession>A0AA35SCD0</accession>
<keyword evidence="4" id="KW-0255">Endonuclease</keyword>
<evidence type="ECO:0000256" key="3">
    <source>
        <dbReference type="ARBA" id="ARBA00022722"/>
    </source>
</evidence>
<dbReference type="GO" id="GO:0016779">
    <property type="term" value="F:nucleotidyltransferase activity"/>
    <property type="evidence" value="ECO:0007669"/>
    <property type="project" value="UniProtKB-KW"/>
</dbReference>
<dbReference type="GO" id="GO:0004190">
    <property type="term" value="F:aspartic-type endopeptidase activity"/>
    <property type="evidence" value="ECO:0007669"/>
    <property type="project" value="InterPro"/>
</dbReference>
<feature type="domain" description="Peptidase A2" evidence="6">
    <location>
        <begin position="179"/>
        <end position="260"/>
    </location>
</feature>
<dbReference type="InterPro" id="IPR043502">
    <property type="entry name" value="DNA/RNA_pol_sf"/>
</dbReference>
<dbReference type="Gene3D" id="4.10.60.10">
    <property type="entry name" value="Zinc finger, CCHC-type"/>
    <property type="match status" value="1"/>
</dbReference>
<keyword evidence="2" id="KW-0548">Nucleotidyltransferase</keyword>